<comment type="caution">
    <text evidence="1">The sequence shown here is derived from an EMBL/GenBank/DDBJ whole genome shotgun (WGS) entry which is preliminary data.</text>
</comment>
<accession>A0A1F5RWJ8</accession>
<dbReference type="EMBL" id="MFFX01000040">
    <property type="protein sequence ID" value="OGF18768.1"/>
    <property type="molecule type" value="Genomic_DNA"/>
</dbReference>
<dbReference type="Proteomes" id="UP000178682">
    <property type="component" value="Unassembled WGS sequence"/>
</dbReference>
<dbReference type="AlphaFoldDB" id="A0A1F5RWJ8"/>
<proteinExistence type="predicted"/>
<name>A0A1F5RWJ8_9BACT</name>
<protein>
    <submittedName>
        <fullName evidence="1">Uncharacterized protein</fullName>
    </submittedName>
</protein>
<sequence length="90" mass="9641">MDKFEQYKALMSEIIAKQIVILGPQIAIIKARGVAGLTIDEEGRVVDIKGEPAAALQSLIDVYVNLSGLIVKNALGSIFSKYPGLKNGIN</sequence>
<gene>
    <name evidence="1" type="ORF">A3G56_02550</name>
</gene>
<reference evidence="1 2" key="1">
    <citation type="journal article" date="2016" name="Nat. Commun.">
        <title>Thousands of microbial genomes shed light on interconnected biogeochemical processes in an aquifer system.</title>
        <authorList>
            <person name="Anantharaman K."/>
            <person name="Brown C.T."/>
            <person name="Hug L.A."/>
            <person name="Sharon I."/>
            <person name="Castelle C.J."/>
            <person name="Probst A.J."/>
            <person name="Thomas B.C."/>
            <person name="Singh A."/>
            <person name="Wilkins M.J."/>
            <person name="Karaoz U."/>
            <person name="Brodie E.L."/>
            <person name="Williams K.H."/>
            <person name="Hubbard S.S."/>
            <person name="Banfield J.F."/>
        </authorList>
    </citation>
    <scope>NUCLEOTIDE SEQUENCE [LARGE SCALE GENOMIC DNA]</scope>
</reference>
<evidence type="ECO:0000313" key="2">
    <source>
        <dbReference type="Proteomes" id="UP000178682"/>
    </source>
</evidence>
<evidence type="ECO:0000313" key="1">
    <source>
        <dbReference type="EMBL" id="OGF18768.1"/>
    </source>
</evidence>
<organism evidence="1 2">
    <name type="scientific">Candidatus Falkowbacteria bacterium RIFCSPLOWO2_12_FULL_45_10</name>
    <dbReference type="NCBI Taxonomy" id="1797990"/>
    <lineage>
        <taxon>Bacteria</taxon>
        <taxon>Candidatus Falkowiibacteriota</taxon>
    </lineage>
</organism>